<dbReference type="PROSITE" id="PS00379">
    <property type="entry name" value="CDP_ALCOHOL_P_TRANSF"/>
    <property type="match status" value="1"/>
</dbReference>
<dbReference type="GO" id="GO:0016020">
    <property type="term" value="C:membrane"/>
    <property type="evidence" value="ECO:0007669"/>
    <property type="project" value="UniProtKB-SubCell"/>
</dbReference>
<evidence type="ECO:0000256" key="7">
    <source>
        <dbReference type="ARBA" id="ARBA00023098"/>
    </source>
</evidence>
<keyword evidence="5 12" id="KW-0812">Transmembrane</keyword>
<dbReference type="InterPro" id="IPR000462">
    <property type="entry name" value="CDP-OH_P_trans"/>
</dbReference>
<feature type="transmembrane region" description="Helical" evidence="12">
    <location>
        <begin position="166"/>
        <end position="186"/>
    </location>
</feature>
<feature type="transmembrane region" description="Helical" evidence="12">
    <location>
        <begin position="143"/>
        <end position="160"/>
    </location>
</feature>
<keyword evidence="8 12" id="KW-0472">Membrane</keyword>
<evidence type="ECO:0000256" key="10">
    <source>
        <dbReference type="ARBA" id="ARBA00023264"/>
    </source>
</evidence>
<dbReference type="GO" id="GO:0046474">
    <property type="term" value="P:glycerophospholipid biosynthetic process"/>
    <property type="evidence" value="ECO:0007669"/>
    <property type="project" value="TreeGrafter"/>
</dbReference>
<proteinExistence type="inferred from homology"/>
<organism evidence="13 14">
    <name type="scientific">Candidatus Adlerbacteria bacterium RIFCSPLOWO2_01_FULL_54_16</name>
    <dbReference type="NCBI Taxonomy" id="1797244"/>
    <lineage>
        <taxon>Bacteria</taxon>
        <taxon>Candidatus Adleribacteriota</taxon>
    </lineage>
</organism>
<dbReference type="EMBL" id="MEWY01000002">
    <property type="protein sequence ID" value="OGC87480.1"/>
    <property type="molecule type" value="Genomic_DNA"/>
</dbReference>
<dbReference type="Pfam" id="PF01066">
    <property type="entry name" value="CDP-OH_P_transf"/>
    <property type="match status" value="1"/>
</dbReference>
<dbReference type="Proteomes" id="UP000176943">
    <property type="component" value="Unassembled WGS sequence"/>
</dbReference>
<evidence type="ECO:0000256" key="3">
    <source>
        <dbReference type="ARBA" id="ARBA00022516"/>
    </source>
</evidence>
<evidence type="ECO:0000256" key="1">
    <source>
        <dbReference type="ARBA" id="ARBA00004141"/>
    </source>
</evidence>
<name>A0A1F4Y0I0_9BACT</name>
<keyword evidence="3" id="KW-0444">Lipid biosynthesis</keyword>
<reference evidence="13 14" key="1">
    <citation type="journal article" date="2016" name="Nat. Commun.">
        <title>Thousands of microbial genomes shed light on interconnected biogeochemical processes in an aquifer system.</title>
        <authorList>
            <person name="Anantharaman K."/>
            <person name="Brown C.T."/>
            <person name="Hug L.A."/>
            <person name="Sharon I."/>
            <person name="Castelle C.J."/>
            <person name="Probst A.J."/>
            <person name="Thomas B.C."/>
            <person name="Singh A."/>
            <person name="Wilkins M.J."/>
            <person name="Karaoz U."/>
            <person name="Brodie E.L."/>
            <person name="Williams K.H."/>
            <person name="Hubbard S.S."/>
            <person name="Banfield J.F."/>
        </authorList>
    </citation>
    <scope>NUCLEOTIDE SEQUENCE [LARGE SCALE GENOMIC DNA]</scope>
</reference>
<dbReference type="GO" id="GO:0008444">
    <property type="term" value="F:CDP-diacylglycerol-glycerol-3-phosphate 3-phosphatidyltransferase activity"/>
    <property type="evidence" value="ECO:0007669"/>
    <property type="project" value="InterPro"/>
</dbReference>
<protein>
    <recommendedName>
        <fullName evidence="15">CDP-diacylglycerol--glycerol-3-phosphate 3-phosphatidyltransferase</fullName>
    </recommendedName>
</protein>
<dbReference type="Gene3D" id="1.20.120.1760">
    <property type="match status" value="1"/>
</dbReference>
<comment type="subcellular location">
    <subcellularLocation>
        <location evidence="1">Membrane</location>
        <topology evidence="1">Multi-pass membrane protein</topology>
    </subcellularLocation>
</comment>
<evidence type="ECO:0000313" key="13">
    <source>
        <dbReference type="EMBL" id="OGC87480.1"/>
    </source>
</evidence>
<evidence type="ECO:0000256" key="9">
    <source>
        <dbReference type="ARBA" id="ARBA00023209"/>
    </source>
</evidence>
<evidence type="ECO:0000256" key="5">
    <source>
        <dbReference type="ARBA" id="ARBA00022692"/>
    </source>
</evidence>
<evidence type="ECO:0000256" key="4">
    <source>
        <dbReference type="ARBA" id="ARBA00022679"/>
    </source>
</evidence>
<keyword evidence="4 11" id="KW-0808">Transferase</keyword>
<evidence type="ECO:0000256" key="11">
    <source>
        <dbReference type="RuleBase" id="RU003750"/>
    </source>
</evidence>
<dbReference type="AlphaFoldDB" id="A0A1F4Y0I0"/>
<evidence type="ECO:0000256" key="12">
    <source>
        <dbReference type="SAM" id="Phobius"/>
    </source>
</evidence>
<sequence length="196" mass="21584">MDFQKYSDAFLAKTLLPFIPHSISPNQVSWARIISLPFIYYLLSTEHYGIGLALFALAALTDALDGAMARTRDQITETGKILDAVADRGLIILVAVMLIPAYFGWSLLIAIGILEALNGIMAHRSKKRIGMNPGANWAGKVKMFVQCIAFAMMFVALLSGDLVWNAYAYPLLVVSLFFALMQSFLYPTTAAQARVQ</sequence>
<gene>
    <name evidence="13" type="ORF">A3B33_02415</name>
</gene>
<comment type="caution">
    <text evidence="13">The sequence shown here is derived from an EMBL/GenBank/DDBJ whole genome shotgun (WGS) entry which is preliminary data.</text>
</comment>
<keyword evidence="6 12" id="KW-1133">Transmembrane helix</keyword>
<dbReference type="PANTHER" id="PTHR14269:SF62">
    <property type="entry name" value="CDP-DIACYLGLYCEROL--GLYCEROL-3-PHOSPHATE 3-PHOSPHATIDYLTRANSFERASE 1, CHLOROPLASTIC"/>
    <property type="match status" value="1"/>
</dbReference>
<dbReference type="InterPro" id="IPR050324">
    <property type="entry name" value="CDP-alcohol_PTase-I"/>
</dbReference>
<dbReference type="InterPro" id="IPR043130">
    <property type="entry name" value="CDP-OH_PTrfase_TM_dom"/>
</dbReference>
<evidence type="ECO:0000256" key="2">
    <source>
        <dbReference type="ARBA" id="ARBA00010441"/>
    </source>
</evidence>
<keyword evidence="10" id="KW-1208">Phospholipid metabolism</keyword>
<dbReference type="PIRSF" id="PIRSF000847">
    <property type="entry name" value="Phos_ph_gly_syn"/>
    <property type="match status" value="1"/>
</dbReference>
<comment type="similarity">
    <text evidence="2 11">Belongs to the CDP-alcohol phosphatidyltransferase class-I family.</text>
</comment>
<evidence type="ECO:0000313" key="14">
    <source>
        <dbReference type="Proteomes" id="UP000176943"/>
    </source>
</evidence>
<dbReference type="PANTHER" id="PTHR14269">
    <property type="entry name" value="CDP-DIACYLGLYCEROL--GLYCEROL-3-PHOSPHATE 3-PHOSPHATIDYLTRANSFERASE-RELATED"/>
    <property type="match status" value="1"/>
</dbReference>
<keyword evidence="9" id="KW-0594">Phospholipid biosynthesis</keyword>
<dbReference type="InterPro" id="IPR048254">
    <property type="entry name" value="CDP_ALCOHOL_P_TRANSF_CS"/>
</dbReference>
<evidence type="ECO:0000256" key="6">
    <source>
        <dbReference type="ARBA" id="ARBA00022989"/>
    </source>
</evidence>
<accession>A0A1F4Y0I0</accession>
<feature type="transmembrane region" description="Helical" evidence="12">
    <location>
        <begin position="38"/>
        <end position="60"/>
    </location>
</feature>
<evidence type="ECO:0008006" key="15">
    <source>
        <dbReference type="Google" id="ProtNLM"/>
    </source>
</evidence>
<keyword evidence="7" id="KW-0443">Lipid metabolism</keyword>
<evidence type="ECO:0000256" key="8">
    <source>
        <dbReference type="ARBA" id="ARBA00023136"/>
    </source>
</evidence>
<dbReference type="InterPro" id="IPR004570">
    <property type="entry name" value="Phosphatidylglycerol_P_synth"/>
</dbReference>